<reference evidence="16" key="1">
    <citation type="submission" date="2025-08" db="UniProtKB">
        <authorList>
            <consortium name="RefSeq"/>
        </authorList>
    </citation>
    <scope>IDENTIFICATION</scope>
</reference>
<comment type="pathway">
    <text evidence="2">Protein modification; protein ubiquitination.</text>
</comment>
<evidence type="ECO:0000256" key="10">
    <source>
        <dbReference type="ARBA" id="ARBA00022833"/>
    </source>
</evidence>
<proteinExistence type="inferred from homology"/>
<protein>
    <submittedName>
        <fullName evidence="16">Peroxisome biogenesis factor 2 isoform X3</fullName>
    </submittedName>
</protein>
<dbReference type="GO" id="GO:0006635">
    <property type="term" value="P:fatty acid beta-oxidation"/>
    <property type="evidence" value="ECO:0007669"/>
    <property type="project" value="TreeGrafter"/>
</dbReference>
<dbReference type="AlphaFoldDB" id="A0A6J0H0T9"/>
<dbReference type="GO" id="GO:0000038">
    <property type="term" value="P:very long-chain fatty acid metabolic process"/>
    <property type="evidence" value="ECO:0007669"/>
    <property type="project" value="TreeGrafter"/>
</dbReference>
<dbReference type="GO" id="GO:0016740">
    <property type="term" value="F:transferase activity"/>
    <property type="evidence" value="ECO:0007669"/>
    <property type="project" value="UniProtKB-KW"/>
</dbReference>
<evidence type="ECO:0000313" key="15">
    <source>
        <dbReference type="Proteomes" id="UP000504624"/>
    </source>
</evidence>
<evidence type="ECO:0000313" key="16">
    <source>
        <dbReference type="RefSeq" id="XP_017667902.1"/>
    </source>
</evidence>
<evidence type="ECO:0000256" key="14">
    <source>
        <dbReference type="ARBA" id="ARBA00023140"/>
    </source>
</evidence>
<keyword evidence="14" id="KW-0576">Peroxisome</keyword>
<evidence type="ECO:0000256" key="5">
    <source>
        <dbReference type="ARBA" id="ARBA00022679"/>
    </source>
</evidence>
<dbReference type="PANTHER" id="PTHR48178">
    <property type="entry name" value="PEROXISOME BIOGENESIS FACTOR 2"/>
    <property type="match status" value="1"/>
</dbReference>
<evidence type="ECO:0000256" key="7">
    <source>
        <dbReference type="ARBA" id="ARBA00022723"/>
    </source>
</evidence>
<dbReference type="GO" id="GO:0005778">
    <property type="term" value="C:peroxisomal membrane"/>
    <property type="evidence" value="ECO:0007669"/>
    <property type="project" value="UniProtKB-SubCell"/>
</dbReference>
<keyword evidence="6" id="KW-0812">Transmembrane</keyword>
<keyword evidence="11" id="KW-0653">Protein transport</keyword>
<evidence type="ECO:0000256" key="4">
    <source>
        <dbReference type="ARBA" id="ARBA00022448"/>
    </source>
</evidence>
<organism evidence="15 16">
    <name type="scientific">Lepidothrix coronata</name>
    <name type="common">blue-crowned manakin</name>
    <dbReference type="NCBI Taxonomy" id="321398"/>
    <lineage>
        <taxon>Eukaryota</taxon>
        <taxon>Metazoa</taxon>
        <taxon>Chordata</taxon>
        <taxon>Craniata</taxon>
        <taxon>Vertebrata</taxon>
        <taxon>Euteleostomi</taxon>
        <taxon>Archelosauria</taxon>
        <taxon>Archosauria</taxon>
        <taxon>Dinosauria</taxon>
        <taxon>Saurischia</taxon>
        <taxon>Theropoda</taxon>
        <taxon>Coelurosauria</taxon>
        <taxon>Aves</taxon>
        <taxon>Neognathae</taxon>
        <taxon>Neoaves</taxon>
        <taxon>Telluraves</taxon>
        <taxon>Australaves</taxon>
        <taxon>Passeriformes</taxon>
        <taxon>Pipridae</taxon>
        <taxon>Lepidothrix</taxon>
    </lineage>
</organism>
<keyword evidence="7" id="KW-0479">Metal-binding</keyword>
<dbReference type="GO" id="GO:0016558">
    <property type="term" value="P:protein import into peroxisome matrix"/>
    <property type="evidence" value="ECO:0007669"/>
    <property type="project" value="InterPro"/>
</dbReference>
<sequence length="98" mass="11376">MRCETNFSESFFCEEMASSTGNEKGVNPVLRISQLDALELNKALEQLVWSQFTNCFHGFKPGVLAHFEPEVHHCAFHWKQVTPYFQRKSQMNDSKCFV</sequence>
<evidence type="ECO:0000256" key="6">
    <source>
        <dbReference type="ARBA" id="ARBA00022692"/>
    </source>
</evidence>
<keyword evidence="8" id="KW-0863">Zinc-finger</keyword>
<evidence type="ECO:0000256" key="12">
    <source>
        <dbReference type="ARBA" id="ARBA00022989"/>
    </source>
</evidence>
<dbReference type="GO" id="GO:0016593">
    <property type="term" value="C:Cdc73/Paf1 complex"/>
    <property type="evidence" value="ECO:0007669"/>
    <property type="project" value="TreeGrafter"/>
</dbReference>
<keyword evidence="5" id="KW-0808">Transferase</keyword>
<dbReference type="Proteomes" id="UP000504624">
    <property type="component" value="Unplaced"/>
</dbReference>
<accession>A0A6J0H0T9</accession>
<evidence type="ECO:0000256" key="3">
    <source>
        <dbReference type="ARBA" id="ARBA00008704"/>
    </source>
</evidence>
<keyword evidence="15" id="KW-1185">Reference proteome</keyword>
<keyword evidence="10" id="KW-0862">Zinc</keyword>
<dbReference type="PANTHER" id="PTHR48178:SF1">
    <property type="entry name" value="PEROXISOME BIOGENESIS FACTOR 2"/>
    <property type="match status" value="1"/>
</dbReference>
<dbReference type="GeneID" id="108496058"/>
<dbReference type="InterPro" id="IPR025654">
    <property type="entry name" value="PEX2/10"/>
</dbReference>
<dbReference type="GO" id="GO:0008270">
    <property type="term" value="F:zinc ion binding"/>
    <property type="evidence" value="ECO:0007669"/>
    <property type="project" value="UniProtKB-KW"/>
</dbReference>
<evidence type="ECO:0000256" key="11">
    <source>
        <dbReference type="ARBA" id="ARBA00022927"/>
    </source>
</evidence>
<evidence type="ECO:0000256" key="8">
    <source>
        <dbReference type="ARBA" id="ARBA00022771"/>
    </source>
</evidence>
<evidence type="ECO:0000256" key="2">
    <source>
        <dbReference type="ARBA" id="ARBA00004906"/>
    </source>
</evidence>
<gene>
    <name evidence="16" type="primary">PEX2</name>
</gene>
<name>A0A6J0H0T9_9PASS</name>
<comment type="similarity">
    <text evidence="3">Belongs to the pex2/pex10/pex12 family.</text>
</comment>
<keyword evidence="13" id="KW-0472">Membrane</keyword>
<evidence type="ECO:0000256" key="9">
    <source>
        <dbReference type="ARBA" id="ARBA00022786"/>
    </source>
</evidence>
<keyword evidence="12" id="KW-1133">Transmembrane helix</keyword>
<dbReference type="RefSeq" id="XP_017667902.1">
    <property type="nucleotide sequence ID" value="XM_017812413.1"/>
</dbReference>
<comment type="subcellular location">
    <subcellularLocation>
        <location evidence="1">Peroxisome membrane</location>
        <topology evidence="1">Multi-pass membrane protein</topology>
    </subcellularLocation>
</comment>
<dbReference type="CTD" id="5828"/>
<keyword evidence="4" id="KW-0813">Transport</keyword>
<dbReference type="OrthoDB" id="1701437at2759"/>
<evidence type="ECO:0000256" key="13">
    <source>
        <dbReference type="ARBA" id="ARBA00023136"/>
    </source>
</evidence>
<keyword evidence="9" id="KW-0833">Ubl conjugation pathway</keyword>
<evidence type="ECO:0000256" key="1">
    <source>
        <dbReference type="ARBA" id="ARBA00004585"/>
    </source>
</evidence>